<accession>A0ABU3EX37</accession>
<protein>
    <submittedName>
        <fullName evidence="2">ABC transporter permease</fullName>
    </submittedName>
</protein>
<dbReference type="RefSeq" id="WP_311822073.1">
    <property type="nucleotide sequence ID" value="NZ_JARPYF010000012.1"/>
</dbReference>
<keyword evidence="1" id="KW-0812">Transmembrane</keyword>
<reference evidence="2 3" key="1">
    <citation type="submission" date="2023-03" db="EMBL/GenBank/DDBJ databases">
        <authorList>
            <person name="Shen W."/>
            <person name="Cai J."/>
        </authorList>
    </citation>
    <scope>NUCLEOTIDE SEQUENCE [LARGE SCALE GENOMIC DNA]</scope>
    <source>
        <strain evidence="2 3">D6-4</strain>
    </source>
</reference>
<gene>
    <name evidence="2" type="ORF">P7D85_06510</name>
</gene>
<keyword evidence="1" id="KW-0472">Membrane</keyword>
<feature type="transmembrane region" description="Helical" evidence="1">
    <location>
        <begin position="199"/>
        <end position="217"/>
    </location>
</feature>
<keyword evidence="1" id="KW-1133">Transmembrane helix</keyword>
<feature type="transmembrane region" description="Helical" evidence="1">
    <location>
        <begin position="12"/>
        <end position="30"/>
    </location>
</feature>
<evidence type="ECO:0000256" key="1">
    <source>
        <dbReference type="SAM" id="Phobius"/>
    </source>
</evidence>
<feature type="transmembrane region" description="Helical" evidence="1">
    <location>
        <begin position="369"/>
        <end position="389"/>
    </location>
</feature>
<evidence type="ECO:0000313" key="2">
    <source>
        <dbReference type="EMBL" id="MDT2599420.1"/>
    </source>
</evidence>
<keyword evidence="3" id="KW-1185">Reference proteome</keyword>
<name>A0ABU3EX37_9ENTE</name>
<comment type="caution">
    <text evidence="2">The sequence shown here is derived from an EMBL/GenBank/DDBJ whole genome shotgun (WGS) entry which is preliminary data.</text>
</comment>
<feature type="transmembrane region" description="Helical" evidence="1">
    <location>
        <begin position="287"/>
        <end position="306"/>
    </location>
</feature>
<feature type="transmembrane region" description="Helical" evidence="1">
    <location>
        <begin position="224"/>
        <end position="245"/>
    </location>
</feature>
<evidence type="ECO:0000313" key="3">
    <source>
        <dbReference type="Proteomes" id="UP001252875"/>
    </source>
</evidence>
<proteinExistence type="predicted"/>
<organism evidence="2 3">
    <name type="scientific">Enterococcus hulanensis</name>
    <dbReference type="NCBI Taxonomy" id="2559929"/>
    <lineage>
        <taxon>Bacteria</taxon>
        <taxon>Bacillati</taxon>
        <taxon>Bacillota</taxon>
        <taxon>Bacilli</taxon>
        <taxon>Lactobacillales</taxon>
        <taxon>Enterococcaceae</taxon>
        <taxon>Enterococcus</taxon>
    </lineage>
</organism>
<feature type="transmembrane region" description="Helical" evidence="1">
    <location>
        <begin position="327"/>
        <end position="349"/>
    </location>
</feature>
<dbReference type="PROSITE" id="PS51257">
    <property type="entry name" value="PROKAR_LIPOPROTEIN"/>
    <property type="match status" value="1"/>
</dbReference>
<feature type="transmembrane region" description="Helical" evidence="1">
    <location>
        <begin position="166"/>
        <end position="187"/>
    </location>
</feature>
<feature type="transmembrane region" description="Helical" evidence="1">
    <location>
        <begin position="119"/>
        <end position="141"/>
    </location>
</feature>
<sequence length="408" mass="47199">MIRSIYFERYKKVLIAACVLVIGSCLFNAVNQNNRWKNAYNDPNDKQFYEEHKESLSSSWDNVEMKEVPFASYKDYRQEQLIFYSIGSPDSFYTQEGVTFEILLKASNYSKMFPYVSNFSYMSEAFLLLFVPLIGFLLFFIDQKTGFNQFLFSLGASRKELFKKKLLYVALPFLLSILVGQSLYAVLIHTLIPAPYMNATLGQLFTSVISNFCLLSFMFTSSAFIGSMVGNIVFGPLTWAVYWWLMLNFPRSVYSVGNLIYTAKQITHKQFPETLFVSSVGKMGGHWWMNLLFILLGSLLMFWAFKKYQTISLENDNAYLLHKKSRWPIWGIMTLFTSFILNTSFFDPWLYFFSEKIYGQVDISISSPILSNITVTLIVGLICAFIIFFRGFTKTLTRALNKLNQRTG</sequence>
<dbReference type="Proteomes" id="UP001252875">
    <property type="component" value="Unassembled WGS sequence"/>
</dbReference>
<dbReference type="EMBL" id="JARPYI010000002">
    <property type="protein sequence ID" value="MDT2599420.1"/>
    <property type="molecule type" value="Genomic_DNA"/>
</dbReference>